<evidence type="ECO:0000256" key="5">
    <source>
        <dbReference type="ARBA" id="ARBA00023235"/>
    </source>
</evidence>
<organism evidence="12 13">
    <name type="scientific">Butyricimonas virosa</name>
    <dbReference type="NCBI Taxonomy" id="544645"/>
    <lineage>
        <taxon>Bacteria</taxon>
        <taxon>Pseudomonadati</taxon>
        <taxon>Bacteroidota</taxon>
        <taxon>Bacteroidia</taxon>
        <taxon>Bacteroidales</taxon>
        <taxon>Odoribacteraceae</taxon>
        <taxon>Butyricimonas</taxon>
    </lineage>
</organism>
<evidence type="ECO:0000256" key="4">
    <source>
        <dbReference type="ARBA" id="ARBA00022840"/>
    </source>
</evidence>
<dbReference type="SUPFAM" id="SSF52540">
    <property type="entry name" value="P-loop containing nucleoside triphosphate hydrolases"/>
    <property type="match status" value="1"/>
</dbReference>
<dbReference type="Pfam" id="PF00580">
    <property type="entry name" value="UvrD-helicase"/>
    <property type="match status" value="1"/>
</dbReference>
<dbReference type="InterPro" id="IPR027417">
    <property type="entry name" value="P-loop_NTPase"/>
</dbReference>
<reference evidence="11" key="3">
    <citation type="submission" date="2021-09" db="EMBL/GenBank/DDBJ databases">
        <authorList>
            <person name="Gilroy R."/>
        </authorList>
    </citation>
    <scope>NUCLEOTIDE SEQUENCE</scope>
    <source>
        <strain evidence="11">6966</strain>
    </source>
</reference>
<evidence type="ECO:0000256" key="2">
    <source>
        <dbReference type="ARBA" id="ARBA00022801"/>
    </source>
</evidence>
<sequence length="706" mass="81689">MVFNKTEEQEKEYLRQIINIINNSVNNTDKSVKEHVDTLQEYKEYLWSNKDIDPHEIRSMRESILRHFATGESVIDKRKRLGKILDIPYFGRIDFTERKEGSETRVLYIGIHTFYDPGKKANLIHDWRAPISSMFYDHELGAASYSSPTGEVEGDISLKRQYRIRKGQMEYMIENSLTVHDDVLQKELSSNTDDKMKNIVTTIQREQNRIIRNEDTQTLIIQGVAGSGKTSIALHRIAYLLYAQKGEITSKDILIISPNKVFADYISNVLPELGEETVPETSMEQILSGVLNNKYKYQNFFEQVTELLEKPTPGFIERIQYKASFDFISQLEKFILHMENHYFKATDVKLTKHITVPAEFIDEQFRRFNRYPMRQRFETMTDYILEMMTLKHYFKVTTTERNLLKKEIQKMFAGNNDLQVYKDFFIWSGKPEMFKTHKNRTLEYADLAPLAYLHVALEGLPAPSRIKHLLIDEMQDYSPIQYKMIQKLYSCRKTILGDACQSVNPYGSSTAEMIQKAFVTGKVMKLCKSYRSTFEISNFAQRIQANEDLEAIARHGDAPTVLSFKNPEEELSAISGIITTFKKSNYKSLGIICKTEVQAQEITERLKSHTDNLYFLSHQSTAFAKGITITSSHMAKGLEFDEVIIPQTNASNYNTLIDKSMFYVAATRAMHRLTITYWDKPSRFIPFPNPYTRQSTPGNGNNPPAP</sequence>
<keyword evidence="5" id="KW-0413">Isomerase</keyword>
<evidence type="ECO:0000256" key="1">
    <source>
        <dbReference type="ARBA" id="ARBA00022741"/>
    </source>
</evidence>
<dbReference type="PANTHER" id="PTHR11070">
    <property type="entry name" value="UVRD / RECB / PCRA DNA HELICASE FAMILY MEMBER"/>
    <property type="match status" value="1"/>
</dbReference>
<evidence type="ECO:0000256" key="3">
    <source>
        <dbReference type="ARBA" id="ARBA00022806"/>
    </source>
</evidence>
<dbReference type="EC" id="5.6.2.4" evidence="7"/>
<reference evidence="12 13" key="1">
    <citation type="submission" date="2018-08" db="EMBL/GenBank/DDBJ databases">
        <title>A genome reference for cultivated species of the human gut microbiota.</title>
        <authorList>
            <person name="Zou Y."/>
            <person name="Xue W."/>
            <person name="Luo G."/>
        </authorList>
    </citation>
    <scope>NUCLEOTIDE SEQUENCE [LARGE SCALE GENOMIC DNA]</scope>
    <source>
        <strain evidence="12 13">AF14-49</strain>
    </source>
</reference>
<dbReference type="InterPro" id="IPR014016">
    <property type="entry name" value="UvrD-like_ATP-bd"/>
</dbReference>
<feature type="domain" description="UvrD-like helicase ATP-binding" evidence="10">
    <location>
        <begin position="202"/>
        <end position="533"/>
    </location>
</feature>
<evidence type="ECO:0000313" key="13">
    <source>
        <dbReference type="Proteomes" id="UP000283589"/>
    </source>
</evidence>
<dbReference type="Pfam" id="PF13361">
    <property type="entry name" value="UvrD_C"/>
    <property type="match status" value="1"/>
</dbReference>
<name>A0A412WVM5_9BACT</name>
<dbReference type="PROSITE" id="PS51198">
    <property type="entry name" value="UVRD_HELICASE_ATP_BIND"/>
    <property type="match status" value="1"/>
</dbReference>
<reference evidence="11" key="2">
    <citation type="journal article" date="2021" name="PeerJ">
        <title>Extensive microbial diversity within the chicken gut microbiome revealed by metagenomics and culture.</title>
        <authorList>
            <person name="Gilroy R."/>
            <person name="Ravi A."/>
            <person name="Getino M."/>
            <person name="Pursley I."/>
            <person name="Horton D.L."/>
            <person name="Alikhan N.F."/>
            <person name="Baker D."/>
            <person name="Gharbi K."/>
            <person name="Hall N."/>
            <person name="Watson M."/>
            <person name="Adriaenssens E.M."/>
            <person name="Foster-Nyarko E."/>
            <person name="Jarju S."/>
            <person name="Secka A."/>
            <person name="Antonio M."/>
            <person name="Oren A."/>
            <person name="Chaudhuri R.R."/>
            <person name="La Ragione R."/>
            <person name="Hildebrand F."/>
            <person name="Pallen M.J."/>
        </authorList>
    </citation>
    <scope>NUCLEOTIDE SEQUENCE</scope>
    <source>
        <strain evidence="11">6966</strain>
    </source>
</reference>
<dbReference type="EMBL" id="DYVS01000323">
    <property type="protein sequence ID" value="HJF72437.1"/>
    <property type="molecule type" value="Genomic_DNA"/>
</dbReference>
<dbReference type="Gene3D" id="3.40.50.300">
    <property type="entry name" value="P-loop containing nucleotide triphosphate hydrolases"/>
    <property type="match status" value="2"/>
</dbReference>
<dbReference type="RefSeq" id="WP_117722364.1">
    <property type="nucleotide sequence ID" value="NZ_CALBWO010000047.1"/>
</dbReference>
<dbReference type="STRING" id="1121130.GCA_000519105_03387"/>
<keyword evidence="1 9" id="KW-0547">Nucleotide-binding</keyword>
<dbReference type="InterPro" id="IPR000212">
    <property type="entry name" value="DNA_helicase_UvrD/REP"/>
</dbReference>
<evidence type="ECO:0000313" key="11">
    <source>
        <dbReference type="EMBL" id="HJF72437.1"/>
    </source>
</evidence>
<dbReference type="InterPro" id="IPR014017">
    <property type="entry name" value="DNA_helicase_UvrD-like_C"/>
</dbReference>
<accession>A0A412WVM5</accession>
<keyword evidence="2 9" id="KW-0378">Hydrolase</keyword>
<evidence type="ECO:0000259" key="10">
    <source>
        <dbReference type="PROSITE" id="PS51198"/>
    </source>
</evidence>
<evidence type="ECO:0000256" key="8">
    <source>
        <dbReference type="ARBA" id="ARBA00048988"/>
    </source>
</evidence>
<dbReference type="GO" id="GO:0003677">
    <property type="term" value="F:DNA binding"/>
    <property type="evidence" value="ECO:0007669"/>
    <property type="project" value="InterPro"/>
</dbReference>
<proteinExistence type="predicted"/>
<gene>
    <name evidence="12" type="ORF">DWW18_17745</name>
    <name evidence="11" type="ORF">K8V05_16935</name>
</gene>
<dbReference type="GO" id="GO:0043138">
    <property type="term" value="F:3'-5' DNA helicase activity"/>
    <property type="evidence" value="ECO:0007669"/>
    <property type="project" value="UniProtKB-EC"/>
</dbReference>
<keyword evidence="4 9" id="KW-0067">ATP-binding</keyword>
<dbReference type="EMBL" id="QRZA01000034">
    <property type="protein sequence ID" value="RGV31361.1"/>
    <property type="molecule type" value="Genomic_DNA"/>
</dbReference>
<evidence type="ECO:0000256" key="9">
    <source>
        <dbReference type="PROSITE-ProRule" id="PRU00560"/>
    </source>
</evidence>
<evidence type="ECO:0000313" key="12">
    <source>
        <dbReference type="EMBL" id="RGV31361.1"/>
    </source>
</evidence>
<dbReference type="GO" id="GO:0005524">
    <property type="term" value="F:ATP binding"/>
    <property type="evidence" value="ECO:0007669"/>
    <property type="project" value="UniProtKB-UniRule"/>
</dbReference>
<dbReference type="Proteomes" id="UP000283589">
    <property type="component" value="Unassembled WGS sequence"/>
</dbReference>
<dbReference type="AlphaFoldDB" id="A0A412WVM5"/>
<evidence type="ECO:0000256" key="7">
    <source>
        <dbReference type="ARBA" id="ARBA00034808"/>
    </source>
</evidence>
<comment type="catalytic activity">
    <reaction evidence="8">
        <text>ATP + H2O = ADP + phosphate + H(+)</text>
        <dbReference type="Rhea" id="RHEA:13065"/>
        <dbReference type="ChEBI" id="CHEBI:15377"/>
        <dbReference type="ChEBI" id="CHEBI:15378"/>
        <dbReference type="ChEBI" id="CHEBI:30616"/>
        <dbReference type="ChEBI" id="CHEBI:43474"/>
        <dbReference type="ChEBI" id="CHEBI:456216"/>
        <dbReference type="EC" id="5.6.2.4"/>
    </reaction>
</comment>
<comment type="caution">
    <text evidence="12">The sequence shown here is derived from an EMBL/GenBank/DDBJ whole genome shotgun (WGS) entry which is preliminary data.</text>
</comment>
<dbReference type="GO" id="GO:0000725">
    <property type="term" value="P:recombinational repair"/>
    <property type="evidence" value="ECO:0007669"/>
    <property type="project" value="TreeGrafter"/>
</dbReference>
<protein>
    <recommendedName>
        <fullName evidence="7">DNA 3'-5' helicase</fullName>
        <ecNumber evidence="7">5.6.2.4</ecNumber>
    </recommendedName>
</protein>
<dbReference type="GO" id="GO:0016787">
    <property type="term" value="F:hydrolase activity"/>
    <property type="evidence" value="ECO:0007669"/>
    <property type="project" value="UniProtKB-UniRule"/>
</dbReference>
<feature type="binding site" evidence="9">
    <location>
        <begin position="223"/>
        <end position="230"/>
    </location>
    <ligand>
        <name>ATP</name>
        <dbReference type="ChEBI" id="CHEBI:30616"/>
    </ligand>
</feature>
<dbReference type="Proteomes" id="UP000742098">
    <property type="component" value="Unassembled WGS sequence"/>
</dbReference>
<evidence type="ECO:0000256" key="6">
    <source>
        <dbReference type="ARBA" id="ARBA00034617"/>
    </source>
</evidence>
<comment type="catalytic activity">
    <reaction evidence="6">
        <text>Couples ATP hydrolysis with the unwinding of duplex DNA by translocating in the 3'-5' direction.</text>
        <dbReference type="EC" id="5.6.2.4"/>
    </reaction>
</comment>
<dbReference type="PANTHER" id="PTHR11070:SF17">
    <property type="entry name" value="DNA HELICASE IV"/>
    <property type="match status" value="1"/>
</dbReference>
<dbReference type="GO" id="GO:0005829">
    <property type="term" value="C:cytosol"/>
    <property type="evidence" value="ECO:0007669"/>
    <property type="project" value="TreeGrafter"/>
</dbReference>
<keyword evidence="3 9" id="KW-0347">Helicase</keyword>